<dbReference type="InterPro" id="IPR029063">
    <property type="entry name" value="SAM-dependent_MTases_sf"/>
</dbReference>
<feature type="domain" description="Methyltransferase" evidence="1">
    <location>
        <begin position="61"/>
        <end position="152"/>
    </location>
</feature>
<dbReference type="SUPFAM" id="SSF53335">
    <property type="entry name" value="S-adenosyl-L-methionine-dependent methyltransferases"/>
    <property type="match status" value="1"/>
</dbReference>
<keyword evidence="2" id="KW-0489">Methyltransferase</keyword>
<gene>
    <name evidence="2" type="ORF">CLV56_1235</name>
</gene>
<dbReference type="GO" id="GO:0008168">
    <property type="term" value="F:methyltransferase activity"/>
    <property type="evidence" value="ECO:0007669"/>
    <property type="project" value="UniProtKB-KW"/>
</dbReference>
<evidence type="ECO:0000313" key="3">
    <source>
        <dbReference type="Proteomes" id="UP000230842"/>
    </source>
</evidence>
<dbReference type="Pfam" id="PF13649">
    <property type="entry name" value="Methyltransf_25"/>
    <property type="match status" value="1"/>
</dbReference>
<sequence>MNDDYLAINRAMWDDRAAAHAASVDYDLDRYLRDPDAISDVVRFDVPRLGSIDGLRTVHLQCHIGTDTLSLHRLGAQVVGLDLSPASLREARSLAERAGATIDYVEGDVYDAVRLLGAERFDLVYTGIGALLWLPEMDRWAATVAGLLSPGGRLFVREGHPMIGTYEVVDGAAVSRYPYFATGEPLVFTDDETYVETDLPLQGLESREWTHSLGEVVAALLRAGLTLTGLDEHDSVPWPALPGLMAPHPVHPGEMRLADHPERMAASFTLRARKPA</sequence>
<keyword evidence="2" id="KW-0808">Transferase</keyword>
<dbReference type="RefSeq" id="WP_039340890.1">
    <property type="nucleotide sequence ID" value="NZ_PGEZ01000001.1"/>
</dbReference>
<dbReference type="AlphaFoldDB" id="A0A0B2BP95"/>
<accession>A0A0B2BP95</accession>
<dbReference type="GO" id="GO:0032259">
    <property type="term" value="P:methylation"/>
    <property type="evidence" value="ECO:0007669"/>
    <property type="project" value="UniProtKB-KW"/>
</dbReference>
<evidence type="ECO:0000259" key="1">
    <source>
        <dbReference type="Pfam" id="PF13649"/>
    </source>
</evidence>
<dbReference type="Proteomes" id="UP000230842">
    <property type="component" value="Unassembled WGS sequence"/>
</dbReference>
<name>A0A0B2BP95_9ACTN</name>
<proteinExistence type="predicted"/>
<evidence type="ECO:0000313" key="2">
    <source>
        <dbReference type="EMBL" id="PJJ57016.1"/>
    </source>
</evidence>
<dbReference type="InterPro" id="IPR041698">
    <property type="entry name" value="Methyltransf_25"/>
</dbReference>
<reference evidence="2 3" key="1">
    <citation type="submission" date="2017-11" db="EMBL/GenBank/DDBJ databases">
        <title>Genomic Encyclopedia of Archaeal and Bacterial Type Strains, Phase II (KMG-II): From Individual Species to Whole Genera.</title>
        <authorList>
            <person name="Goeker M."/>
        </authorList>
    </citation>
    <scope>NUCLEOTIDE SEQUENCE [LARGE SCALE GENOMIC DNA]</scope>
    <source>
        <strain evidence="2 3">DSM 27763</strain>
    </source>
</reference>
<dbReference type="Gene3D" id="3.40.50.150">
    <property type="entry name" value="Vaccinia Virus protein VP39"/>
    <property type="match status" value="1"/>
</dbReference>
<keyword evidence="3" id="KW-1185">Reference proteome</keyword>
<dbReference type="CDD" id="cd02440">
    <property type="entry name" value="AdoMet_MTases"/>
    <property type="match status" value="1"/>
</dbReference>
<dbReference type="EMBL" id="PGEZ01000001">
    <property type="protein sequence ID" value="PJJ57016.1"/>
    <property type="molecule type" value="Genomic_DNA"/>
</dbReference>
<organism evidence="2 3">
    <name type="scientific">Mumia flava</name>
    <dbReference type="NCBI Taxonomy" id="1348852"/>
    <lineage>
        <taxon>Bacteria</taxon>
        <taxon>Bacillati</taxon>
        <taxon>Actinomycetota</taxon>
        <taxon>Actinomycetes</taxon>
        <taxon>Propionibacteriales</taxon>
        <taxon>Nocardioidaceae</taxon>
        <taxon>Mumia</taxon>
    </lineage>
</organism>
<protein>
    <submittedName>
        <fullName evidence="2">Methyltransferase family protein</fullName>
    </submittedName>
</protein>
<dbReference type="OrthoDB" id="8385759at2"/>
<comment type="caution">
    <text evidence="2">The sequence shown here is derived from an EMBL/GenBank/DDBJ whole genome shotgun (WGS) entry which is preliminary data.</text>
</comment>